<evidence type="ECO:0000256" key="11">
    <source>
        <dbReference type="ARBA" id="ARBA00023180"/>
    </source>
</evidence>
<keyword evidence="9 12" id="KW-0472">Membrane</keyword>
<dbReference type="Pfam" id="PF00560">
    <property type="entry name" value="LRR_1"/>
    <property type="match status" value="3"/>
</dbReference>
<dbReference type="SMART" id="SM00369">
    <property type="entry name" value="LRR_TYP"/>
    <property type="match status" value="10"/>
</dbReference>
<dbReference type="PRINTS" id="PR00019">
    <property type="entry name" value="LEURICHRPT"/>
</dbReference>
<dbReference type="InterPro" id="IPR001611">
    <property type="entry name" value="Leu-rich_rpt"/>
</dbReference>
<dbReference type="Proteomes" id="UP000694853">
    <property type="component" value="Unplaced"/>
</dbReference>
<reference evidence="16" key="1">
    <citation type="journal article" date="2019" name="Toxins">
        <title>Detection of Abrin-Like and Prepropulchellin-Like Toxin Genes and Transcripts Using Whole Genome Sequencing and Full-Length Transcript Sequencing of Abrus precatorius.</title>
        <authorList>
            <person name="Hovde B.T."/>
            <person name="Daligault H.E."/>
            <person name="Hanschen E.R."/>
            <person name="Kunde Y.A."/>
            <person name="Johnson M.B."/>
            <person name="Starkenburg S.R."/>
            <person name="Johnson S.L."/>
        </authorList>
    </citation>
    <scope>NUCLEOTIDE SEQUENCE [LARGE SCALE GENOMIC DNA]</scope>
</reference>
<keyword evidence="11" id="KW-0325">Glycoprotein</keyword>
<evidence type="ECO:0000256" key="6">
    <source>
        <dbReference type="ARBA" id="ARBA00022729"/>
    </source>
</evidence>
<dbReference type="PANTHER" id="PTHR48061">
    <property type="entry name" value="LEUCINE-RICH REPEAT RECEPTOR PROTEIN KINASE EMS1-LIKE-RELATED"/>
    <property type="match status" value="1"/>
</dbReference>
<evidence type="ECO:0000256" key="12">
    <source>
        <dbReference type="SAM" id="Phobius"/>
    </source>
</evidence>
<dbReference type="FunFam" id="3.80.10.10:FF:000041">
    <property type="entry name" value="LRR receptor-like serine/threonine-protein kinase ERECTA"/>
    <property type="match status" value="2"/>
</dbReference>
<evidence type="ECO:0000256" key="13">
    <source>
        <dbReference type="SAM" id="SignalP"/>
    </source>
</evidence>
<feature type="chain" id="PRO_5034982670" evidence="13">
    <location>
        <begin position="25"/>
        <end position="1011"/>
    </location>
</feature>
<feature type="transmembrane region" description="Helical" evidence="12">
    <location>
        <begin position="951"/>
        <end position="976"/>
    </location>
</feature>
<evidence type="ECO:0000256" key="8">
    <source>
        <dbReference type="ARBA" id="ARBA00022989"/>
    </source>
</evidence>
<evidence type="ECO:0000256" key="2">
    <source>
        <dbReference type="ARBA" id="ARBA00009592"/>
    </source>
</evidence>
<evidence type="ECO:0000256" key="1">
    <source>
        <dbReference type="ARBA" id="ARBA00004251"/>
    </source>
</evidence>
<evidence type="ECO:0000313" key="17">
    <source>
        <dbReference type="RefSeq" id="XP_027333331.1"/>
    </source>
</evidence>
<evidence type="ECO:0000256" key="3">
    <source>
        <dbReference type="ARBA" id="ARBA00022475"/>
    </source>
</evidence>
<name>A0A8B8JPA1_ABRPR</name>
<dbReference type="SUPFAM" id="SSF52058">
    <property type="entry name" value="L domain-like"/>
    <property type="match status" value="2"/>
</dbReference>
<dbReference type="SUPFAM" id="SSF52047">
    <property type="entry name" value="RNI-like"/>
    <property type="match status" value="1"/>
</dbReference>
<dbReference type="InterPro" id="IPR013210">
    <property type="entry name" value="LRR_N_plant-typ"/>
</dbReference>
<dbReference type="Pfam" id="PF23598">
    <property type="entry name" value="LRR_14"/>
    <property type="match status" value="1"/>
</dbReference>
<dbReference type="FunFam" id="3.80.10.10:FF:000213">
    <property type="entry name" value="Tyrosine-sulfated glycopeptide receptor 1"/>
    <property type="match status" value="1"/>
</dbReference>
<dbReference type="GO" id="GO:0005886">
    <property type="term" value="C:plasma membrane"/>
    <property type="evidence" value="ECO:0007669"/>
    <property type="project" value="UniProtKB-SubCell"/>
</dbReference>
<dbReference type="FunFam" id="3.80.10.10:FF:000095">
    <property type="entry name" value="LRR receptor-like serine/threonine-protein kinase GSO1"/>
    <property type="match status" value="1"/>
</dbReference>
<dbReference type="InterPro" id="IPR003591">
    <property type="entry name" value="Leu-rich_rpt_typical-subtyp"/>
</dbReference>
<evidence type="ECO:0000256" key="7">
    <source>
        <dbReference type="ARBA" id="ARBA00022737"/>
    </source>
</evidence>
<evidence type="ECO:0000256" key="9">
    <source>
        <dbReference type="ARBA" id="ARBA00023136"/>
    </source>
</evidence>
<keyword evidence="4" id="KW-0433">Leucine-rich repeat</keyword>
<dbReference type="InterPro" id="IPR032675">
    <property type="entry name" value="LRR_dom_sf"/>
</dbReference>
<feature type="signal peptide" evidence="13">
    <location>
        <begin position="1"/>
        <end position="24"/>
    </location>
</feature>
<feature type="domain" description="Disease resistance R13L4/SHOC-2-like LRR" evidence="15">
    <location>
        <begin position="232"/>
        <end position="441"/>
    </location>
</feature>
<dbReference type="GeneID" id="113848140"/>
<comment type="similarity">
    <text evidence="2">Belongs to the RLP family.</text>
</comment>
<dbReference type="RefSeq" id="XP_027333331.1">
    <property type="nucleotide sequence ID" value="XM_027477530.1"/>
</dbReference>
<proteinExistence type="inferred from homology"/>
<dbReference type="PROSITE" id="PS51450">
    <property type="entry name" value="LRR"/>
    <property type="match status" value="1"/>
</dbReference>
<evidence type="ECO:0000256" key="4">
    <source>
        <dbReference type="ARBA" id="ARBA00022614"/>
    </source>
</evidence>
<sequence length="1011" mass="113370">MGWFLLPYFMFHLLILYFPSYTYSLCNHHDNFALLQIKNSFAVDLSLEQWFPCASFSSKTESWKNDTDCCEWNGVTCDPMSGHVIGLDLSCGNLHGKVHPNSTLFQLTHLQKLNLAFNEFYGPLRHSAFGDLVNLTHLNLSQSYIGGVVPSTISYLSKLVSLDLSRSWTMMRFDPSTWDKLILNATNLRELVLDTVDLSSIGERSLSLLTNLSSSLVTLSLEFTELQGNFRSDILSFPNLKELRLSSNENLTGELPKSNWTTPLRHLDLSGTAFSGKFPDCIGHLNSLYHLSLEGCKFDGSIPLSFWNLTQLTFLDLANNNLNGEIPSLLSNLKHLTTFYLSSNYVSGPIPDVFSKFEKLELLALFDNKLSGLIPSSLFHLPQLSVLDLSGNEIVGPIPSKITNPSKLRDLRLSSNMLSGTIPQWCYSLPSLSNLFLQHNQLTGSISEFSSYSLEYLYLFNNKLQGNFPNSIFDLKNLSYLRLSSNNLSGQVDFHQFSKLKNLNYLDLSRNTFLNITIDNSVDYTIPKLEGLYDLYLSSCNINSFPKFLARLPNLQTIDLSHNKIHGNIPKWFHEKLLHFWKNILHIDLSFNHMQGDLPVPPYGIDIFLASNNNFTGDISSTMCNASTLYVLNLAHNSLTGKIPQCLGTFPSLSVLDLQMNNLYGNIPQNFSEGNGLETIKLNGNRLEGSLPLSLAHCTRLEVLDLADNNIEDKFPRWLESLQELQVLSLRSNKLHGVITCGSTKHPFPKLRIFDVSGNKFSGPFPVSYIKNFQGMMNVDDGQTVLKYMRNSSLYTDSVVVIMKGQYMELVRILTTFTTIDLSNNMFAGEIPNVIGELHSLKGLNLSHNAITGSIPQSLGKLRNLEWMDLSWNRLAGEIPVALTNLNFLSFLNLSQNQFEGIIPTGRQFDTFGNDSYEGNQMLCGIPLSRSCNKDENLPPSSTSHHEESGFGWKAVAVGYAFGVVLGILLGCNVFLTGKPQCLARFAEGVTNRRVQRKNNNRARANRRGIS</sequence>
<keyword evidence="16" id="KW-1185">Reference proteome</keyword>
<dbReference type="InterPro" id="IPR055414">
    <property type="entry name" value="LRR_R13L4/SHOC2-like"/>
</dbReference>
<keyword evidence="5 12" id="KW-0812">Transmembrane</keyword>
<keyword evidence="7" id="KW-0677">Repeat</keyword>
<organism evidence="16 17">
    <name type="scientific">Abrus precatorius</name>
    <name type="common">Indian licorice</name>
    <name type="synonym">Glycine abrus</name>
    <dbReference type="NCBI Taxonomy" id="3816"/>
    <lineage>
        <taxon>Eukaryota</taxon>
        <taxon>Viridiplantae</taxon>
        <taxon>Streptophyta</taxon>
        <taxon>Embryophyta</taxon>
        <taxon>Tracheophyta</taxon>
        <taxon>Spermatophyta</taxon>
        <taxon>Magnoliopsida</taxon>
        <taxon>eudicotyledons</taxon>
        <taxon>Gunneridae</taxon>
        <taxon>Pentapetalae</taxon>
        <taxon>rosids</taxon>
        <taxon>fabids</taxon>
        <taxon>Fabales</taxon>
        <taxon>Fabaceae</taxon>
        <taxon>Papilionoideae</taxon>
        <taxon>50 kb inversion clade</taxon>
        <taxon>NPAAA clade</taxon>
        <taxon>indigoferoid/millettioid clade</taxon>
        <taxon>Abreae</taxon>
        <taxon>Abrus</taxon>
    </lineage>
</organism>
<feature type="domain" description="Leucine-rich repeat-containing N-terminal plant-type" evidence="14">
    <location>
        <begin position="29"/>
        <end position="78"/>
    </location>
</feature>
<reference evidence="17" key="2">
    <citation type="submission" date="2025-08" db="UniProtKB">
        <authorList>
            <consortium name="RefSeq"/>
        </authorList>
    </citation>
    <scope>IDENTIFICATION</scope>
    <source>
        <tissue evidence="17">Young leaves</tissue>
    </source>
</reference>
<dbReference type="PANTHER" id="PTHR48061:SF46">
    <property type="entry name" value="LEUCINE-RICH REPEAT-CONTAINING N-TERMINAL PLANT-TYPE DOMAIN-CONTAINING PROTEIN"/>
    <property type="match status" value="1"/>
</dbReference>
<evidence type="ECO:0000256" key="5">
    <source>
        <dbReference type="ARBA" id="ARBA00022692"/>
    </source>
</evidence>
<gene>
    <name evidence="17" type="primary">LOC113848140</name>
</gene>
<accession>A0A8B8JPA1</accession>
<keyword evidence="10" id="KW-0675">Receptor</keyword>
<evidence type="ECO:0000259" key="15">
    <source>
        <dbReference type="Pfam" id="PF23598"/>
    </source>
</evidence>
<dbReference type="SMART" id="SM00365">
    <property type="entry name" value="LRR_SD22"/>
    <property type="match status" value="7"/>
</dbReference>
<dbReference type="AlphaFoldDB" id="A0A8B8JPA1"/>
<dbReference type="Gene3D" id="3.80.10.10">
    <property type="entry name" value="Ribonuclease Inhibitor"/>
    <property type="match status" value="5"/>
</dbReference>
<keyword evidence="3" id="KW-1003">Cell membrane</keyword>
<dbReference type="OrthoDB" id="442066at2759"/>
<protein>
    <submittedName>
        <fullName evidence="17">Receptor-like protein 6</fullName>
    </submittedName>
</protein>
<evidence type="ECO:0000256" key="10">
    <source>
        <dbReference type="ARBA" id="ARBA00023170"/>
    </source>
</evidence>
<keyword evidence="6 13" id="KW-0732">Signal</keyword>
<evidence type="ECO:0000313" key="16">
    <source>
        <dbReference type="Proteomes" id="UP000694853"/>
    </source>
</evidence>
<dbReference type="Pfam" id="PF13855">
    <property type="entry name" value="LRR_8"/>
    <property type="match status" value="3"/>
</dbReference>
<dbReference type="KEGG" id="aprc:113848140"/>
<dbReference type="InterPro" id="IPR046956">
    <property type="entry name" value="RLP23-like"/>
</dbReference>
<evidence type="ECO:0000259" key="14">
    <source>
        <dbReference type="Pfam" id="PF08263"/>
    </source>
</evidence>
<dbReference type="Pfam" id="PF08263">
    <property type="entry name" value="LRRNT_2"/>
    <property type="match status" value="1"/>
</dbReference>
<comment type="subcellular location">
    <subcellularLocation>
        <location evidence="1">Cell membrane</location>
        <topology evidence="1">Single-pass type I membrane protein</topology>
    </subcellularLocation>
</comment>
<keyword evidence="8 12" id="KW-1133">Transmembrane helix</keyword>